<protein>
    <recommendedName>
        <fullName evidence="3">Reverse transcriptase domain-containing protein</fullName>
    </recommendedName>
</protein>
<evidence type="ECO:0000313" key="1">
    <source>
        <dbReference type="EMBL" id="VFQ92411.1"/>
    </source>
</evidence>
<organism evidence="1 2">
    <name type="scientific">Cuscuta campestris</name>
    <dbReference type="NCBI Taxonomy" id="132261"/>
    <lineage>
        <taxon>Eukaryota</taxon>
        <taxon>Viridiplantae</taxon>
        <taxon>Streptophyta</taxon>
        <taxon>Embryophyta</taxon>
        <taxon>Tracheophyta</taxon>
        <taxon>Spermatophyta</taxon>
        <taxon>Magnoliopsida</taxon>
        <taxon>eudicotyledons</taxon>
        <taxon>Gunneridae</taxon>
        <taxon>Pentapetalae</taxon>
        <taxon>asterids</taxon>
        <taxon>lamiids</taxon>
        <taxon>Solanales</taxon>
        <taxon>Convolvulaceae</taxon>
        <taxon>Cuscuteae</taxon>
        <taxon>Cuscuta</taxon>
        <taxon>Cuscuta subgen. Grammica</taxon>
        <taxon>Cuscuta sect. Cleistogrammica</taxon>
    </lineage>
</organism>
<dbReference type="InterPro" id="IPR052343">
    <property type="entry name" value="Retrotransposon-Effector_Assoc"/>
</dbReference>
<dbReference type="PANTHER" id="PTHR46890:SF48">
    <property type="entry name" value="RNA-DIRECTED DNA POLYMERASE"/>
    <property type="match status" value="1"/>
</dbReference>
<dbReference type="EMBL" id="OOIL02004536">
    <property type="protein sequence ID" value="VFQ92411.1"/>
    <property type="molecule type" value="Genomic_DNA"/>
</dbReference>
<dbReference type="OrthoDB" id="1937198at2759"/>
<name>A0A484MU66_9ASTE</name>
<dbReference type="Proteomes" id="UP000595140">
    <property type="component" value="Unassembled WGS sequence"/>
</dbReference>
<reference evidence="1 2" key="1">
    <citation type="submission" date="2018-04" db="EMBL/GenBank/DDBJ databases">
        <authorList>
            <person name="Vogel A."/>
        </authorList>
    </citation>
    <scope>NUCLEOTIDE SEQUENCE [LARGE SCALE GENOMIC DNA]</scope>
</reference>
<evidence type="ECO:0008006" key="3">
    <source>
        <dbReference type="Google" id="ProtNLM"/>
    </source>
</evidence>
<keyword evidence="2" id="KW-1185">Reference proteome</keyword>
<dbReference type="PANTHER" id="PTHR46890">
    <property type="entry name" value="NON-LTR RETROLELEMENT REVERSE TRANSCRIPTASE-LIKE PROTEIN-RELATED"/>
    <property type="match status" value="1"/>
</dbReference>
<proteinExistence type="predicted"/>
<gene>
    <name evidence="1" type="ORF">CCAM_LOCUS34187</name>
</gene>
<evidence type="ECO:0000313" key="2">
    <source>
        <dbReference type="Proteomes" id="UP000595140"/>
    </source>
</evidence>
<accession>A0A484MU66</accession>
<dbReference type="AlphaFoldDB" id="A0A484MU66"/>
<sequence length="142" mass="15785">MGDILDYIPTLVTQGDDDLICRLPSMGETKEAVWLLSPSSSASPDGFNGYFIREAWDITMVDVCKADQEFFVGVPIPKAFGSTLITLIPKTGSVSYFDRFRPICISTFFSKIISRLLVERMKKIVPKLISHEQAAFQEGVGD</sequence>